<protein>
    <submittedName>
        <fullName evidence="2">Uncharacterized protein</fullName>
    </submittedName>
</protein>
<sequence>MNGNTLLLSGYRSVEGPRLVWQANLQERKPPLLPWYSFPNPYTKLVSVPGDRAANKLQVLLPINRLLYRVPEQQVAGADGKPESQLPELNKRGLVIM</sequence>
<evidence type="ECO:0000313" key="2">
    <source>
        <dbReference type="EMBL" id="GBP14961.1"/>
    </source>
</evidence>
<dbReference type="EMBL" id="BGZK01005660">
    <property type="protein sequence ID" value="GBP14961.1"/>
    <property type="molecule type" value="Genomic_DNA"/>
</dbReference>
<proteinExistence type="predicted"/>
<organism evidence="2 3">
    <name type="scientific">Eumeta variegata</name>
    <name type="common">Bagworm moth</name>
    <name type="synonym">Eumeta japonica</name>
    <dbReference type="NCBI Taxonomy" id="151549"/>
    <lineage>
        <taxon>Eukaryota</taxon>
        <taxon>Metazoa</taxon>
        <taxon>Ecdysozoa</taxon>
        <taxon>Arthropoda</taxon>
        <taxon>Hexapoda</taxon>
        <taxon>Insecta</taxon>
        <taxon>Pterygota</taxon>
        <taxon>Neoptera</taxon>
        <taxon>Endopterygota</taxon>
        <taxon>Lepidoptera</taxon>
        <taxon>Glossata</taxon>
        <taxon>Ditrysia</taxon>
        <taxon>Tineoidea</taxon>
        <taxon>Psychidae</taxon>
        <taxon>Oiketicinae</taxon>
        <taxon>Eumeta</taxon>
    </lineage>
</organism>
<gene>
    <name evidence="2" type="ORF">EVAR_71587_1</name>
</gene>
<evidence type="ECO:0000313" key="3">
    <source>
        <dbReference type="Proteomes" id="UP000299102"/>
    </source>
</evidence>
<dbReference type="Proteomes" id="UP000299102">
    <property type="component" value="Unassembled WGS sequence"/>
</dbReference>
<reference evidence="2 3" key="1">
    <citation type="journal article" date="2019" name="Commun. Biol.">
        <title>The bagworm genome reveals a unique fibroin gene that provides high tensile strength.</title>
        <authorList>
            <person name="Kono N."/>
            <person name="Nakamura H."/>
            <person name="Ohtoshi R."/>
            <person name="Tomita M."/>
            <person name="Numata K."/>
            <person name="Arakawa K."/>
        </authorList>
    </citation>
    <scope>NUCLEOTIDE SEQUENCE [LARGE SCALE GENOMIC DNA]</scope>
</reference>
<accession>A0A4C1TN97</accession>
<feature type="region of interest" description="Disordered" evidence="1">
    <location>
        <begin position="76"/>
        <end position="97"/>
    </location>
</feature>
<comment type="caution">
    <text evidence="2">The sequence shown here is derived from an EMBL/GenBank/DDBJ whole genome shotgun (WGS) entry which is preliminary data.</text>
</comment>
<evidence type="ECO:0000256" key="1">
    <source>
        <dbReference type="SAM" id="MobiDB-lite"/>
    </source>
</evidence>
<name>A0A4C1TN97_EUMVA</name>
<dbReference type="AlphaFoldDB" id="A0A4C1TN97"/>
<keyword evidence="3" id="KW-1185">Reference proteome</keyword>